<evidence type="ECO:0000259" key="1">
    <source>
        <dbReference type="Pfam" id="PF09192"/>
    </source>
</evidence>
<evidence type="ECO:0000313" key="3">
    <source>
        <dbReference type="Proteomes" id="UP000683925"/>
    </source>
</evidence>
<dbReference type="Proteomes" id="UP000683925">
    <property type="component" value="Unassembled WGS sequence"/>
</dbReference>
<dbReference type="InterPro" id="IPR015275">
    <property type="entry name" value="Actin-fragmin_kin_cat_dom"/>
</dbReference>
<dbReference type="Pfam" id="PF09192">
    <property type="entry name" value="Act-Frag_cataly"/>
    <property type="match status" value="1"/>
</dbReference>
<accession>A0A8S1SHF5</accession>
<dbReference type="AlphaFoldDB" id="A0A8S1SHF5"/>
<name>A0A8S1SHF5_PAROT</name>
<proteinExistence type="predicted"/>
<comment type="caution">
    <text evidence="2">The sequence shown here is derived from an EMBL/GenBank/DDBJ whole genome shotgun (WGS) entry which is preliminary data.</text>
</comment>
<sequence length="206" mass="24660">MHIKISTIKNHYNYQFFLQNQKEFNCSFFTALDEDEQPLQLIKQLNIQKQLTYNLRKQLNKNQTQNPKYYFKSLIQQQIHLGILVSSIQRILNQINMSDSCFRGELVLGQVDVELFTNKLEQAFDINKAQMRCLEQFDVEMYELRIDILFADSTDEVFRRKLIQSNIPQYILIIQKDFCNISQEMYQQQKVIIPTLSKSQEILRYI</sequence>
<organism evidence="2 3">
    <name type="scientific">Paramecium octaurelia</name>
    <dbReference type="NCBI Taxonomy" id="43137"/>
    <lineage>
        <taxon>Eukaryota</taxon>
        <taxon>Sar</taxon>
        <taxon>Alveolata</taxon>
        <taxon>Ciliophora</taxon>
        <taxon>Intramacronucleata</taxon>
        <taxon>Oligohymenophorea</taxon>
        <taxon>Peniculida</taxon>
        <taxon>Parameciidae</taxon>
        <taxon>Paramecium</taxon>
    </lineage>
</organism>
<dbReference type="EMBL" id="CAJJDP010000009">
    <property type="protein sequence ID" value="CAD8138679.1"/>
    <property type="molecule type" value="Genomic_DNA"/>
</dbReference>
<evidence type="ECO:0000313" key="2">
    <source>
        <dbReference type="EMBL" id="CAD8138679.1"/>
    </source>
</evidence>
<keyword evidence="3" id="KW-1185">Reference proteome</keyword>
<protein>
    <recommendedName>
        <fullName evidence="1">Actin-fragmin kinase catalytic domain-containing protein</fullName>
    </recommendedName>
</protein>
<feature type="domain" description="Actin-fragmin kinase catalytic" evidence="1">
    <location>
        <begin position="109"/>
        <end position="173"/>
    </location>
</feature>
<reference evidence="2" key="1">
    <citation type="submission" date="2021-01" db="EMBL/GenBank/DDBJ databases">
        <authorList>
            <consortium name="Genoscope - CEA"/>
            <person name="William W."/>
        </authorList>
    </citation>
    <scope>NUCLEOTIDE SEQUENCE</scope>
</reference>
<gene>
    <name evidence="2" type="ORF">POCTA_138.1.T0100004</name>
</gene>